<dbReference type="InterPro" id="IPR012337">
    <property type="entry name" value="RNaseH-like_sf"/>
</dbReference>
<sequence length="473" mass="54942">MLQSKDTNRISEIKTQFDSKENITLRFLNWLSFFEFKSVYKTLNPLKKKGFKVSDLLGMLLVVPFTGKTNMYSLLQSSSAPGIARKDSFYRMKKMHDINWEKLLFAFAGRFVKICLAKGTGTAPGHRMLIIDDSLLPKSGTMMENISRLWDHVSMRYVLGYRMLVLGYFDGKSFLPVSFSLHREKGKREASPYGLKRMEYQGQYHKERNRESPAGKRTAEMDKDKITTAIRMIKQACGSLQVDYLLMDSWFTCEKMLACAHSVKVKLIGMMKMGNARYLFRGKEYTAKELIVLLKKEQKRCRKLAAMYIEVPLFYKGYPVKLFFSKFGRNGNWQLLLSTDLNAGYLKTVERYQVRWSIEVFFKESKQYLKIGKSQAADIGAQFADITISMIQYILLTLRKRFGEYETKGAVFRDAEEKLKDLTLDQRLWGLLLEMVKLIVEILGLPLDDLDQFMTNLIQENKVKKLLKLHFSV</sequence>
<keyword evidence="3" id="KW-1185">Reference proteome</keyword>
<feature type="domain" description="Transposase IS701-like DDE" evidence="1">
    <location>
        <begin position="123"/>
        <end position="275"/>
    </location>
</feature>
<proteinExistence type="predicted"/>
<organism evidence="2 3">
    <name type="scientific">Arcticibacter svalbardensis MN12-7</name>
    <dbReference type="NCBI Taxonomy" id="1150600"/>
    <lineage>
        <taxon>Bacteria</taxon>
        <taxon>Pseudomonadati</taxon>
        <taxon>Bacteroidota</taxon>
        <taxon>Sphingobacteriia</taxon>
        <taxon>Sphingobacteriales</taxon>
        <taxon>Sphingobacteriaceae</taxon>
        <taxon>Arcticibacter</taxon>
    </lineage>
</organism>
<dbReference type="AlphaFoldDB" id="R9GQ48"/>
<dbReference type="Pfam" id="PF13546">
    <property type="entry name" value="DDE_5"/>
    <property type="match status" value="1"/>
</dbReference>
<name>R9GQ48_9SPHI</name>
<reference evidence="2 3" key="1">
    <citation type="journal article" date="2013" name="Genome Announc.">
        <title>Draft Genome Sequence of Arcticibacter svalbardensis Strain MN12-7T, a Member of the Family Sphingobacteriaceae Isolated from an Arctic Soil Sample.</title>
        <authorList>
            <person name="Shivaji S."/>
            <person name="Ara S."/>
            <person name="Prasad S."/>
            <person name="Manasa B.P."/>
            <person name="Begum Z."/>
            <person name="Singh A."/>
            <person name="Kumar Pinnaka A."/>
        </authorList>
    </citation>
    <scope>NUCLEOTIDE SEQUENCE [LARGE SCALE GENOMIC DNA]</scope>
    <source>
        <strain evidence="2 3">MN12-7</strain>
    </source>
</reference>
<gene>
    <name evidence="2" type="ORF">ADIARSV_2801</name>
</gene>
<dbReference type="PATRIC" id="fig|1150600.3.peg.2774"/>
<dbReference type="SUPFAM" id="SSF53098">
    <property type="entry name" value="Ribonuclease H-like"/>
    <property type="match status" value="1"/>
</dbReference>
<dbReference type="Proteomes" id="UP000014174">
    <property type="component" value="Unassembled WGS sequence"/>
</dbReference>
<evidence type="ECO:0000313" key="2">
    <source>
        <dbReference type="EMBL" id="EOR93967.1"/>
    </source>
</evidence>
<dbReference type="RefSeq" id="WP_016196032.1">
    <property type="nucleotide sequence ID" value="NZ_AQPN01000100.1"/>
</dbReference>
<protein>
    <recommendedName>
        <fullName evidence="1">Transposase IS701-like DDE domain-containing protein</fullName>
    </recommendedName>
</protein>
<dbReference type="STRING" id="1150600.ADIARSV_2801"/>
<comment type="caution">
    <text evidence="2">The sequence shown here is derived from an EMBL/GenBank/DDBJ whole genome shotgun (WGS) entry which is preliminary data.</text>
</comment>
<accession>R9GQ48</accession>
<evidence type="ECO:0000259" key="1">
    <source>
        <dbReference type="Pfam" id="PF13546"/>
    </source>
</evidence>
<dbReference type="InterPro" id="IPR038721">
    <property type="entry name" value="IS701-like_DDE_dom"/>
</dbReference>
<dbReference type="eggNOG" id="COG3385">
    <property type="taxonomic scope" value="Bacteria"/>
</dbReference>
<evidence type="ECO:0000313" key="3">
    <source>
        <dbReference type="Proteomes" id="UP000014174"/>
    </source>
</evidence>
<dbReference type="EMBL" id="AQPN01000100">
    <property type="protein sequence ID" value="EOR93967.1"/>
    <property type="molecule type" value="Genomic_DNA"/>
</dbReference>
<dbReference type="OrthoDB" id="29496at2"/>